<dbReference type="Proteomes" id="UP000823611">
    <property type="component" value="Unassembled WGS sequence"/>
</dbReference>
<evidence type="ECO:0000256" key="1">
    <source>
        <dbReference type="ARBA" id="ARBA00022801"/>
    </source>
</evidence>
<dbReference type="GO" id="GO:0008745">
    <property type="term" value="F:N-acetylmuramoyl-L-alanine amidase activity"/>
    <property type="evidence" value="ECO:0007669"/>
    <property type="project" value="InterPro"/>
</dbReference>
<proteinExistence type="predicted"/>
<evidence type="ECO:0000256" key="2">
    <source>
        <dbReference type="SAM" id="Phobius"/>
    </source>
</evidence>
<keyword evidence="2" id="KW-0812">Transmembrane</keyword>
<dbReference type="SMART" id="SM00646">
    <property type="entry name" value="Ami_3"/>
    <property type="match status" value="1"/>
</dbReference>
<organism evidence="4 5">
    <name type="scientific">Candidatus Fimicola merdigallinarum</name>
    <dbReference type="NCBI Taxonomy" id="2840819"/>
    <lineage>
        <taxon>Bacteria</taxon>
        <taxon>Bacillati</taxon>
        <taxon>Bacillota</taxon>
        <taxon>Clostridia</taxon>
        <taxon>Lachnospirales</taxon>
        <taxon>Lachnospiraceae</taxon>
        <taxon>Lachnospiraceae incertae sedis</taxon>
        <taxon>Candidatus Fimicola</taxon>
    </lineage>
</organism>
<dbReference type="GO" id="GO:0030288">
    <property type="term" value="C:outer membrane-bounded periplasmic space"/>
    <property type="evidence" value="ECO:0007669"/>
    <property type="project" value="TreeGrafter"/>
</dbReference>
<sequence length="238" mass="27081">MFLGGFILKKFYSFKKEYIHIFFLMAVIFSVVIYTYNKNTVTAMLPVSGKTIVIDAGHGGWDPGKTGTEGENEKIINLEIAKKLQEYLETAGANVVITRHNDDALGENKRADMKERKNIADESKGDILISIHQNSFPSKKAKGAQVFYYKTSEESKKLAERVQSRLISDADENNTRQAKGNTDYYMLKSMEMPCIIVECGFLSNYEEEKLLNDKGYQQKIAWAIYMGVVEYFNDKDSI</sequence>
<dbReference type="Gene3D" id="3.40.630.40">
    <property type="entry name" value="Zn-dependent exopeptidases"/>
    <property type="match status" value="1"/>
</dbReference>
<dbReference type="InterPro" id="IPR050695">
    <property type="entry name" value="N-acetylmuramoyl_amidase_3"/>
</dbReference>
<keyword evidence="2" id="KW-1133">Transmembrane helix</keyword>
<feature type="transmembrane region" description="Helical" evidence="2">
    <location>
        <begin position="18"/>
        <end position="36"/>
    </location>
</feature>
<keyword evidence="2" id="KW-0472">Membrane</keyword>
<evidence type="ECO:0000259" key="3">
    <source>
        <dbReference type="SMART" id="SM00646"/>
    </source>
</evidence>
<dbReference type="PANTHER" id="PTHR30404:SF0">
    <property type="entry name" value="N-ACETYLMURAMOYL-L-ALANINE AMIDASE AMIC"/>
    <property type="match status" value="1"/>
</dbReference>
<dbReference type="PANTHER" id="PTHR30404">
    <property type="entry name" value="N-ACETYLMURAMOYL-L-ALANINE AMIDASE"/>
    <property type="match status" value="1"/>
</dbReference>
<evidence type="ECO:0000313" key="5">
    <source>
        <dbReference type="Proteomes" id="UP000823611"/>
    </source>
</evidence>
<keyword evidence="1" id="KW-0378">Hydrolase</keyword>
<dbReference type="AlphaFoldDB" id="A0A9D9DWL7"/>
<dbReference type="GO" id="GO:0009253">
    <property type="term" value="P:peptidoglycan catabolic process"/>
    <property type="evidence" value="ECO:0007669"/>
    <property type="project" value="InterPro"/>
</dbReference>
<reference evidence="4" key="1">
    <citation type="submission" date="2020-10" db="EMBL/GenBank/DDBJ databases">
        <authorList>
            <person name="Gilroy R."/>
        </authorList>
    </citation>
    <scope>NUCLEOTIDE SEQUENCE</scope>
    <source>
        <strain evidence="4">F6-4510</strain>
    </source>
</reference>
<dbReference type="EMBL" id="JADIMX010000046">
    <property type="protein sequence ID" value="MBO8434158.1"/>
    <property type="molecule type" value="Genomic_DNA"/>
</dbReference>
<accession>A0A9D9DWL7</accession>
<reference evidence="4" key="2">
    <citation type="journal article" date="2021" name="PeerJ">
        <title>Extensive microbial diversity within the chicken gut microbiome revealed by metagenomics and culture.</title>
        <authorList>
            <person name="Gilroy R."/>
            <person name="Ravi A."/>
            <person name="Getino M."/>
            <person name="Pursley I."/>
            <person name="Horton D.L."/>
            <person name="Alikhan N.F."/>
            <person name="Baker D."/>
            <person name="Gharbi K."/>
            <person name="Hall N."/>
            <person name="Watson M."/>
            <person name="Adriaenssens E.M."/>
            <person name="Foster-Nyarko E."/>
            <person name="Jarju S."/>
            <person name="Secka A."/>
            <person name="Antonio M."/>
            <person name="Oren A."/>
            <person name="Chaudhuri R.R."/>
            <person name="La Ragione R."/>
            <person name="Hildebrand F."/>
            <person name="Pallen M.J."/>
        </authorList>
    </citation>
    <scope>NUCLEOTIDE SEQUENCE</scope>
    <source>
        <strain evidence="4">F6-4510</strain>
    </source>
</reference>
<protein>
    <submittedName>
        <fullName evidence="4">N-acetylmuramoyl-L-alanine amidase</fullName>
    </submittedName>
</protein>
<name>A0A9D9DWL7_9FIRM</name>
<dbReference type="Pfam" id="PF01520">
    <property type="entry name" value="Amidase_3"/>
    <property type="match status" value="1"/>
</dbReference>
<comment type="caution">
    <text evidence="4">The sequence shown here is derived from an EMBL/GenBank/DDBJ whole genome shotgun (WGS) entry which is preliminary data.</text>
</comment>
<dbReference type="InterPro" id="IPR002508">
    <property type="entry name" value="MurNAc-LAA_cat"/>
</dbReference>
<evidence type="ECO:0000313" key="4">
    <source>
        <dbReference type="EMBL" id="MBO8434158.1"/>
    </source>
</evidence>
<dbReference type="SUPFAM" id="SSF53187">
    <property type="entry name" value="Zn-dependent exopeptidases"/>
    <property type="match status" value="1"/>
</dbReference>
<dbReference type="CDD" id="cd02696">
    <property type="entry name" value="MurNAc-LAA"/>
    <property type="match status" value="1"/>
</dbReference>
<feature type="domain" description="MurNAc-LAA" evidence="3">
    <location>
        <begin position="117"/>
        <end position="229"/>
    </location>
</feature>
<gene>
    <name evidence="4" type="ORF">IAC55_02385</name>
</gene>